<name>D4U0X9_9ACTO</name>
<organism evidence="2 3">
    <name type="scientific">Schaalia odontolytica F0309</name>
    <dbReference type="NCBI Taxonomy" id="649742"/>
    <lineage>
        <taxon>Bacteria</taxon>
        <taxon>Bacillati</taxon>
        <taxon>Actinomycetota</taxon>
        <taxon>Actinomycetes</taxon>
        <taxon>Actinomycetales</taxon>
        <taxon>Actinomycetaceae</taxon>
        <taxon>Schaalia</taxon>
    </lineage>
</organism>
<proteinExistence type="predicted"/>
<sequence>ESLEDAQARADAASRAAREAREAENEARLSLRALEEQSRRA</sequence>
<evidence type="ECO:0000256" key="1">
    <source>
        <dbReference type="SAM" id="MobiDB-lite"/>
    </source>
</evidence>
<feature type="non-terminal residue" evidence="2">
    <location>
        <position position="41"/>
    </location>
</feature>
<dbReference type="HOGENOM" id="CLU_3300712_0_0_11"/>
<comment type="caution">
    <text evidence="2">The sequence shown here is derived from an EMBL/GenBank/DDBJ whole genome shotgun (WGS) entry which is preliminary data.</text>
</comment>
<protein>
    <submittedName>
        <fullName evidence="2">Uncharacterized protein</fullName>
    </submittedName>
</protein>
<reference evidence="2 3" key="1">
    <citation type="submission" date="2009-10" db="EMBL/GenBank/DDBJ databases">
        <authorList>
            <person name="Weinstock G."/>
            <person name="Sodergren E."/>
            <person name="Clifton S."/>
            <person name="Fulton L."/>
            <person name="Fulton B."/>
            <person name="Courtney L."/>
            <person name="Fronick C."/>
            <person name="Harrison M."/>
            <person name="Strong C."/>
            <person name="Farmer C."/>
            <person name="Delahaunty K."/>
            <person name="Markovic C."/>
            <person name="Hall O."/>
            <person name="Minx P."/>
            <person name="Tomlinson C."/>
            <person name="Mitreva M."/>
            <person name="Nelson J."/>
            <person name="Hou S."/>
            <person name="Wollam A."/>
            <person name="Pepin K.H."/>
            <person name="Johnson M."/>
            <person name="Bhonagiri V."/>
            <person name="Nash W.E."/>
            <person name="Warren W."/>
            <person name="Chinwalla A."/>
            <person name="Mardis E.R."/>
            <person name="Wilson R.K."/>
        </authorList>
    </citation>
    <scope>NUCLEOTIDE SEQUENCE [LARGE SCALE GENOMIC DNA]</scope>
    <source>
        <strain evidence="2 3">F0309</strain>
    </source>
</reference>
<feature type="non-terminal residue" evidence="2">
    <location>
        <position position="1"/>
    </location>
</feature>
<evidence type="ECO:0000313" key="2">
    <source>
        <dbReference type="EMBL" id="EFF79200.1"/>
    </source>
</evidence>
<feature type="region of interest" description="Disordered" evidence="1">
    <location>
        <begin position="1"/>
        <end position="41"/>
    </location>
</feature>
<gene>
    <name evidence="2" type="ORF">HMPREF0970_01873</name>
</gene>
<evidence type="ECO:0000313" key="3">
    <source>
        <dbReference type="Proteomes" id="UP000003150"/>
    </source>
</evidence>
<dbReference type="Proteomes" id="UP000003150">
    <property type="component" value="Unassembled WGS sequence"/>
</dbReference>
<dbReference type="EMBL" id="ACYT02000071">
    <property type="protein sequence ID" value="EFF79200.1"/>
    <property type="molecule type" value="Genomic_DNA"/>
</dbReference>
<feature type="compositionally biased region" description="Basic and acidic residues" evidence="1">
    <location>
        <begin position="16"/>
        <end position="41"/>
    </location>
</feature>
<dbReference type="AlphaFoldDB" id="D4U0X9"/>
<accession>D4U0X9</accession>